<organism evidence="1">
    <name type="scientific">Anguilla anguilla</name>
    <name type="common">European freshwater eel</name>
    <name type="synonym">Muraena anguilla</name>
    <dbReference type="NCBI Taxonomy" id="7936"/>
    <lineage>
        <taxon>Eukaryota</taxon>
        <taxon>Metazoa</taxon>
        <taxon>Chordata</taxon>
        <taxon>Craniata</taxon>
        <taxon>Vertebrata</taxon>
        <taxon>Euteleostomi</taxon>
        <taxon>Actinopterygii</taxon>
        <taxon>Neopterygii</taxon>
        <taxon>Teleostei</taxon>
        <taxon>Anguilliformes</taxon>
        <taxon>Anguillidae</taxon>
        <taxon>Anguilla</taxon>
    </lineage>
</organism>
<evidence type="ECO:0000313" key="1">
    <source>
        <dbReference type="EMBL" id="JAG99360.1"/>
    </source>
</evidence>
<dbReference type="EMBL" id="GBXM01109216">
    <property type="protein sequence ID" value="JAG99360.1"/>
    <property type="molecule type" value="Transcribed_RNA"/>
</dbReference>
<reference evidence="1" key="1">
    <citation type="submission" date="2014-11" db="EMBL/GenBank/DDBJ databases">
        <authorList>
            <person name="Amaro Gonzalez C."/>
        </authorList>
    </citation>
    <scope>NUCLEOTIDE SEQUENCE</scope>
</reference>
<protein>
    <submittedName>
        <fullName evidence="1">Uncharacterized protein</fullName>
    </submittedName>
</protein>
<name>A0A0E9P508_ANGAN</name>
<sequence>MHSAVRWRPLVFIELSVLPHSETDHFSDRILVCLKHCSEMLISHSKCSSAHIIVLFLFFPTLLVL</sequence>
<dbReference type="AlphaFoldDB" id="A0A0E9P508"/>
<accession>A0A0E9P508</accession>
<proteinExistence type="predicted"/>
<reference evidence="1" key="2">
    <citation type="journal article" date="2015" name="Fish Shellfish Immunol.">
        <title>Early steps in the European eel (Anguilla anguilla)-Vibrio vulnificus interaction in the gills: Role of the RtxA13 toxin.</title>
        <authorList>
            <person name="Callol A."/>
            <person name="Pajuelo D."/>
            <person name="Ebbesson L."/>
            <person name="Teles M."/>
            <person name="MacKenzie S."/>
            <person name="Amaro C."/>
        </authorList>
    </citation>
    <scope>NUCLEOTIDE SEQUENCE</scope>
</reference>